<name>A0A3M7PXH4_BRAPC</name>
<protein>
    <submittedName>
        <fullName evidence="1">Uncharacterized protein</fullName>
    </submittedName>
</protein>
<organism evidence="1 2">
    <name type="scientific">Brachionus plicatilis</name>
    <name type="common">Marine rotifer</name>
    <name type="synonym">Brachionus muelleri</name>
    <dbReference type="NCBI Taxonomy" id="10195"/>
    <lineage>
        <taxon>Eukaryota</taxon>
        <taxon>Metazoa</taxon>
        <taxon>Spiralia</taxon>
        <taxon>Gnathifera</taxon>
        <taxon>Rotifera</taxon>
        <taxon>Eurotatoria</taxon>
        <taxon>Monogononta</taxon>
        <taxon>Pseudotrocha</taxon>
        <taxon>Ploima</taxon>
        <taxon>Brachionidae</taxon>
        <taxon>Brachionus</taxon>
    </lineage>
</organism>
<evidence type="ECO:0000313" key="2">
    <source>
        <dbReference type="Proteomes" id="UP000276133"/>
    </source>
</evidence>
<comment type="caution">
    <text evidence="1">The sequence shown here is derived from an EMBL/GenBank/DDBJ whole genome shotgun (WGS) entry which is preliminary data.</text>
</comment>
<dbReference type="AlphaFoldDB" id="A0A3M7PXH4"/>
<accession>A0A3M7PXH4</accession>
<gene>
    <name evidence="1" type="ORF">BpHYR1_020153</name>
</gene>
<proteinExistence type="predicted"/>
<dbReference type="Proteomes" id="UP000276133">
    <property type="component" value="Unassembled WGS sequence"/>
</dbReference>
<evidence type="ECO:0000313" key="1">
    <source>
        <dbReference type="EMBL" id="RNA03846.1"/>
    </source>
</evidence>
<keyword evidence="2" id="KW-1185">Reference proteome</keyword>
<sequence>MAHPKFGTTELSSQQIAFDRPHCLDLKNKVDCYDQLIMLIKSRYDTIFSISYALRMVNFSAATAADNNNCSFLAANASFIFEIIKIRSLITGKKDSCVISESEKFYEDGTFNLAKKNRKKRF</sequence>
<dbReference type="EMBL" id="REGN01008324">
    <property type="protein sequence ID" value="RNA03846.1"/>
    <property type="molecule type" value="Genomic_DNA"/>
</dbReference>
<reference evidence="1 2" key="1">
    <citation type="journal article" date="2018" name="Sci. Rep.">
        <title>Genomic signatures of local adaptation to the degree of environmental predictability in rotifers.</title>
        <authorList>
            <person name="Franch-Gras L."/>
            <person name="Hahn C."/>
            <person name="Garcia-Roger E.M."/>
            <person name="Carmona M.J."/>
            <person name="Serra M."/>
            <person name="Gomez A."/>
        </authorList>
    </citation>
    <scope>NUCLEOTIDE SEQUENCE [LARGE SCALE GENOMIC DNA]</scope>
    <source>
        <strain evidence="1">HYR1</strain>
    </source>
</reference>